<evidence type="ECO:0000256" key="2">
    <source>
        <dbReference type="ARBA" id="ARBA00013255"/>
    </source>
</evidence>
<dbReference type="Gene3D" id="3.30.470.20">
    <property type="entry name" value="ATP-grasp fold, B domain"/>
    <property type="match status" value="1"/>
</dbReference>
<comment type="pathway">
    <text evidence="1 12">Purine metabolism; IMP biosynthesis via de novo pathway; N(1)-(5-phospho-D-ribosyl)glycinamide from 5-phospho-alpha-D-ribose 1-diphosphate: step 2/2.</text>
</comment>
<dbReference type="RefSeq" id="WP_100020108.1">
    <property type="nucleotide sequence ID" value="NZ_CP024724.1"/>
</dbReference>
<evidence type="ECO:0000256" key="10">
    <source>
        <dbReference type="ARBA" id="ARBA00042242"/>
    </source>
</evidence>
<protein>
    <recommendedName>
        <fullName evidence="2 12">Phosphoribosylamine--glycine ligase</fullName>
        <ecNumber evidence="2 12">6.3.4.13</ecNumber>
    </recommendedName>
    <alternativeName>
        <fullName evidence="12">GARS</fullName>
    </alternativeName>
    <alternativeName>
        <fullName evidence="10 12">Glycinamide ribonucleotide synthetase</fullName>
    </alternativeName>
    <alternativeName>
        <fullName evidence="11 12">Phosphoribosylglycinamide synthetase</fullName>
    </alternativeName>
</protein>
<dbReference type="Pfam" id="PF02843">
    <property type="entry name" value="GARS_C"/>
    <property type="match status" value="1"/>
</dbReference>
<evidence type="ECO:0000256" key="3">
    <source>
        <dbReference type="ARBA" id="ARBA00022598"/>
    </source>
</evidence>
<reference evidence="15 16" key="1">
    <citation type="submission" date="2017-11" db="EMBL/GenBank/DDBJ databases">
        <title>Genome sequencing of Prevotella intermedia KCOM 2837.</title>
        <authorList>
            <person name="Kook J.-K."/>
            <person name="Park S.-N."/>
            <person name="Lim Y.K."/>
        </authorList>
    </citation>
    <scope>NUCLEOTIDE SEQUENCE [LARGE SCALE GENOMIC DNA]</scope>
    <source>
        <strain evidence="15 16">KCOM 2837</strain>
    </source>
</reference>
<dbReference type="InterPro" id="IPR020561">
    <property type="entry name" value="PRibGlycinamid_synth_ATP-grasp"/>
</dbReference>
<dbReference type="SMART" id="SM01210">
    <property type="entry name" value="GARS_C"/>
    <property type="match status" value="1"/>
</dbReference>
<evidence type="ECO:0000313" key="16">
    <source>
        <dbReference type="Proteomes" id="UP000229630"/>
    </source>
</evidence>
<comment type="similarity">
    <text evidence="9 12">Belongs to the GARS family.</text>
</comment>
<dbReference type="InterPro" id="IPR000115">
    <property type="entry name" value="PRibGlycinamide_synth"/>
</dbReference>
<dbReference type="GO" id="GO:0005524">
    <property type="term" value="F:ATP binding"/>
    <property type="evidence" value="ECO:0007669"/>
    <property type="project" value="UniProtKB-UniRule"/>
</dbReference>
<dbReference type="SUPFAM" id="SSF51246">
    <property type="entry name" value="Rudiment single hybrid motif"/>
    <property type="match status" value="1"/>
</dbReference>
<dbReference type="AlphaFoldDB" id="A0A2D3LA10"/>
<keyword evidence="7 13" id="KW-0067">ATP-binding</keyword>
<evidence type="ECO:0000256" key="1">
    <source>
        <dbReference type="ARBA" id="ARBA00005174"/>
    </source>
</evidence>
<dbReference type="Gene3D" id="3.40.50.20">
    <property type="match status" value="1"/>
</dbReference>
<dbReference type="GO" id="GO:0046872">
    <property type="term" value="F:metal ion binding"/>
    <property type="evidence" value="ECO:0007669"/>
    <property type="project" value="UniProtKB-KW"/>
</dbReference>
<dbReference type="SUPFAM" id="SSF52440">
    <property type="entry name" value="PreATP-grasp domain"/>
    <property type="match status" value="1"/>
</dbReference>
<feature type="domain" description="ATP-grasp" evidence="14">
    <location>
        <begin position="111"/>
        <end position="318"/>
    </location>
</feature>
<dbReference type="PANTHER" id="PTHR43472:SF1">
    <property type="entry name" value="PHOSPHORIBOSYLAMINE--GLYCINE LIGASE, CHLOROPLASTIC"/>
    <property type="match status" value="1"/>
</dbReference>
<dbReference type="EC" id="6.3.4.13" evidence="2 12"/>
<dbReference type="GO" id="GO:0006189">
    <property type="term" value="P:'de novo' IMP biosynthetic process"/>
    <property type="evidence" value="ECO:0007669"/>
    <property type="project" value="UniProtKB-UniRule"/>
</dbReference>
<proteinExistence type="inferred from homology"/>
<dbReference type="PROSITE" id="PS50975">
    <property type="entry name" value="ATP_GRASP"/>
    <property type="match status" value="1"/>
</dbReference>
<evidence type="ECO:0000256" key="13">
    <source>
        <dbReference type="PROSITE-ProRule" id="PRU00409"/>
    </source>
</evidence>
<evidence type="ECO:0000256" key="7">
    <source>
        <dbReference type="ARBA" id="ARBA00022840"/>
    </source>
</evidence>
<evidence type="ECO:0000256" key="5">
    <source>
        <dbReference type="ARBA" id="ARBA00022741"/>
    </source>
</evidence>
<dbReference type="SUPFAM" id="SSF56059">
    <property type="entry name" value="Glutathione synthetase ATP-binding domain-like"/>
    <property type="match status" value="1"/>
</dbReference>
<gene>
    <name evidence="12" type="primary">purD</name>
    <name evidence="15" type="ORF">CTM62_11755</name>
</gene>
<evidence type="ECO:0000256" key="11">
    <source>
        <dbReference type="ARBA" id="ARBA00042864"/>
    </source>
</evidence>
<keyword evidence="3 12" id="KW-0436">Ligase</keyword>
<evidence type="ECO:0000313" key="15">
    <source>
        <dbReference type="EMBL" id="ATV27419.1"/>
    </source>
</evidence>
<dbReference type="GO" id="GO:0009113">
    <property type="term" value="P:purine nucleobase biosynthetic process"/>
    <property type="evidence" value="ECO:0007669"/>
    <property type="project" value="InterPro"/>
</dbReference>
<dbReference type="InterPro" id="IPR013815">
    <property type="entry name" value="ATP_grasp_subdomain_1"/>
</dbReference>
<dbReference type="Gene3D" id="3.90.600.10">
    <property type="entry name" value="Phosphoribosylglycinamide synthetase, C-terminal domain"/>
    <property type="match status" value="1"/>
</dbReference>
<evidence type="ECO:0000256" key="8">
    <source>
        <dbReference type="ARBA" id="ARBA00023211"/>
    </source>
</evidence>
<dbReference type="InterPro" id="IPR020560">
    <property type="entry name" value="PRibGlycinamide_synth_C-dom"/>
</dbReference>
<dbReference type="HAMAP" id="MF_00138">
    <property type="entry name" value="GARS"/>
    <property type="match status" value="1"/>
</dbReference>
<dbReference type="Pfam" id="PF01071">
    <property type="entry name" value="GARS_A"/>
    <property type="match status" value="1"/>
</dbReference>
<dbReference type="InterPro" id="IPR020562">
    <property type="entry name" value="PRibGlycinamide_synth_N"/>
</dbReference>
<accession>A0A2D3LA10</accession>
<dbReference type="FunFam" id="3.40.50.20:FF:000006">
    <property type="entry name" value="Phosphoribosylamine--glycine ligase, chloroplastic"/>
    <property type="match status" value="1"/>
</dbReference>
<dbReference type="NCBIfam" id="TIGR00877">
    <property type="entry name" value="purD"/>
    <property type="match status" value="1"/>
</dbReference>
<dbReference type="InterPro" id="IPR011761">
    <property type="entry name" value="ATP-grasp"/>
</dbReference>
<evidence type="ECO:0000259" key="14">
    <source>
        <dbReference type="PROSITE" id="PS50975"/>
    </source>
</evidence>
<evidence type="ECO:0000256" key="9">
    <source>
        <dbReference type="ARBA" id="ARBA00038345"/>
    </source>
</evidence>
<dbReference type="Proteomes" id="UP000229630">
    <property type="component" value="Chromosome 2"/>
</dbReference>
<keyword evidence="8" id="KW-0464">Manganese</keyword>
<dbReference type="InterPro" id="IPR011054">
    <property type="entry name" value="Rudment_hybrid_motif"/>
</dbReference>
<evidence type="ECO:0000256" key="6">
    <source>
        <dbReference type="ARBA" id="ARBA00022755"/>
    </source>
</evidence>
<dbReference type="EMBL" id="CP024724">
    <property type="protein sequence ID" value="ATV27419.1"/>
    <property type="molecule type" value="Genomic_DNA"/>
</dbReference>
<dbReference type="InterPro" id="IPR016185">
    <property type="entry name" value="PreATP-grasp_dom_sf"/>
</dbReference>
<dbReference type="Pfam" id="PF02844">
    <property type="entry name" value="GARS_N"/>
    <property type="match status" value="1"/>
</dbReference>
<keyword evidence="4" id="KW-0479">Metal-binding</keyword>
<keyword evidence="6 12" id="KW-0658">Purine biosynthesis</keyword>
<evidence type="ECO:0000256" key="4">
    <source>
        <dbReference type="ARBA" id="ARBA00022723"/>
    </source>
</evidence>
<dbReference type="GO" id="GO:0004637">
    <property type="term" value="F:phosphoribosylamine-glycine ligase activity"/>
    <property type="evidence" value="ECO:0007669"/>
    <property type="project" value="UniProtKB-UniRule"/>
</dbReference>
<dbReference type="InterPro" id="IPR037123">
    <property type="entry name" value="PRibGlycinamide_synth_C_sf"/>
</dbReference>
<evidence type="ECO:0000256" key="12">
    <source>
        <dbReference type="HAMAP-Rule" id="MF_00138"/>
    </source>
</evidence>
<dbReference type="Gene3D" id="3.30.1490.20">
    <property type="entry name" value="ATP-grasp fold, A domain"/>
    <property type="match status" value="1"/>
</dbReference>
<name>A0A2D3LA10_PREIN</name>
<organism evidence="15 16">
    <name type="scientific">Prevotella intermedia</name>
    <dbReference type="NCBI Taxonomy" id="28131"/>
    <lineage>
        <taxon>Bacteria</taxon>
        <taxon>Pseudomonadati</taxon>
        <taxon>Bacteroidota</taxon>
        <taxon>Bacteroidia</taxon>
        <taxon>Bacteroidales</taxon>
        <taxon>Prevotellaceae</taxon>
        <taxon>Prevotella</taxon>
    </lineage>
</organism>
<sequence length="422" mass="45394">MKILLLGSGGREHALAWKIAQSKKCEKLFIAPGNAGTTDCGENVAIGVNDFEKLKAFAVENAIDMVVVGPEDPLVRGIYDEFKHDARIAHISIIGPSKAGAVLEGSKDFAKAFMQRHAIPTAAYATFDGTTVDEGLKFLETLKAPYVLKADGLAAGKGVLILPTLDEAKHEFKQMLDGMFGKASAKVVIEEFLSGIECSVFVLTDGTNYQILPEAKDYKRIGEGDTGLNTGGMGSVSPVPFVTAEWLQKVENRIIKPTIDGLKADGIDYKGFIFFGLINVDGEPMVIEYNCRMGDPETETVMLRLKSDIIDLFEGVANGTLDSCKVEFDDRAAVCVMLVSGGYPGAYTRGYTISGLDSVADSVVFHSGTALKDGQIVTDGGRVIAVSSYGTNKEEALLKSFTNAKKIQFIGKNFRRDIGSDL</sequence>
<dbReference type="UniPathway" id="UPA00074">
    <property type="reaction ID" value="UER00125"/>
</dbReference>
<keyword evidence="5 13" id="KW-0547">Nucleotide-binding</keyword>
<dbReference type="PANTHER" id="PTHR43472">
    <property type="entry name" value="PHOSPHORIBOSYLAMINE--GLYCINE LIGASE"/>
    <property type="match status" value="1"/>
</dbReference>
<dbReference type="SMART" id="SM01209">
    <property type="entry name" value="GARS_A"/>
    <property type="match status" value="1"/>
</dbReference>
<comment type="catalytic activity">
    <reaction evidence="12">
        <text>5-phospho-beta-D-ribosylamine + glycine + ATP = N(1)-(5-phospho-beta-D-ribosyl)glycinamide + ADP + phosphate + H(+)</text>
        <dbReference type="Rhea" id="RHEA:17453"/>
        <dbReference type="ChEBI" id="CHEBI:15378"/>
        <dbReference type="ChEBI" id="CHEBI:30616"/>
        <dbReference type="ChEBI" id="CHEBI:43474"/>
        <dbReference type="ChEBI" id="CHEBI:57305"/>
        <dbReference type="ChEBI" id="CHEBI:58681"/>
        <dbReference type="ChEBI" id="CHEBI:143788"/>
        <dbReference type="ChEBI" id="CHEBI:456216"/>
        <dbReference type="EC" id="6.3.4.13"/>
    </reaction>
</comment>